<organism evidence="3">
    <name type="scientific">Oppiella nova</name>
    <dbReference type="NCBI Taxonomy" id="334625"/>
    <lineage>
        <taxon>Eukaryota</taxon>
        <taxon>Metazoa</taxon>
        <taxon>Ecdysozoa</taxon>
        <taxon>Arthropoda</taxon>
        <taxon>Chelicerata</taxon>
        <taxon>Arachnida</taxon>
        <taxon>Acari</taxon>
        <taxon>Acariformes</taxon>
        <taxon>Sarcoptiformes</taxon>
        <taxon>Oribatida</taxon>
        <taxon>Brachypylina</taxon>
        <taxon>Oppioidea</taxon>
        <taxon>Oppiidae</taxon>
        <taxon>Oppiella</taxon>
    </lineage>
</organism>
<keyword evidence="2" id="KW-0472">Membrane</keyword>
<accession>A0A7R9LKR2</accession>
<evidence type="ECO:0000256" key="2">
    <source>
        <dbReference type="SAM" id="Phobius"/>
    </source>
</evidence>
<keyword evidence="4" id="KW-1185">Reference proteome</keyword>
<dbReference type="SUPFAM" id="SSF63825">
    <property type="entry name" value="YWTD domain"/>
    <property type="match status" value="1"/>
</dbReference>
<protein>
    <submittedName>
        <fullName evidence="3">Uncharacterized protein</fullName>
    </submittedName>
</protein>
<evidence type="ECO:0000313" key="4">
    <source>
        <dbReference type="Proteomes" id="UP000728032"/>
    </source>
</evidence>
<keyword evidence="1" id="KW-0245">EGF-like domain</keyword>
<dbReference type="InterPro" id="IPR011042">
    <property type="entry name" value="6-blade_b-propeller_TolB-like"/>
</dbReference>
<evidence type="ECO:0000256" key="1">
    <source>
        <dbReference type="ARBA" id="ARBA00022536"/>
    </source>
</evidence>
<dbReference type="InterPro" id="IPR050778">
    <property type="entry name" value="Cueball_EGF_LRP_Nidogen"/>
</dbReference>
<evidence type="ECO:0000313" key="3">
    <source>
        <dbReference type="EMBL" id="CAD7642273.1"/>
    </source>
</evidence>
<keyword evidence="2" id="KW-0812">Transmembrane</keyword>
<feature type="transmembrane region" description="Helical" evidence="2">
    <location>
        <begin position="282"/>
        <end position="303"/>
    </location>
</feature>
<reference evidence="3" key="1">
    <citation type="submission" date="2020-11" db="EMBL/GenBank/DDBJ databases">
        <authorList>
            <person name="Tran Van P."/>
        </authorList>
    </citation>
    <scope>NUCLEOTIDE SEQUENCE</scope>
</reference>
<keyword evidence="2" id="KW-1133">Transmembrane helix</keyword>
<proteinExistence type="predicted"/>
<gene>
    <name evidence="3" type="ORF">ONB1V03_LOCUS3508</name>
</gene>
<dbReference type="Gene3D" id="2.120.10.30">
    <property type="entry name" value="TolB, C-terminal domain"/>
    <property type="match status" value="1"/>
</dbReference>
<dbReference type="EMBL" id="OC915866">
    <property type="protein sequence ID" value="CAD7642273.1"/>
    <property type="molecule type" value="Genomic_DNA"/>
</dbReference>
<dbReference type="AlphaFoldDB" id="A0A7R9LKR2"/>
<dbReference type="OrthoDB" id="382013at2759"/>
<dbReference type="PANTHER" id="PTHR46513">
    <property type="entry name" value="VITELLOGENIN RECEPTOR-LIKE PROTEIN-RELATED-RELATED"/>
    <property type="match status" value="1"/>
</dbReference>
<dbReference type="EMBL" id="CAJPVJ010001041">
    <property type="protein sequence ID" value="CAG2163947.1"/>
    <property type="molecule type" value="Genomic_DNA"/>
</dbReference>
<sequence length="351" mass="40783">MKLNEDFIKIESKTLKTHLLDPTELYINENGNYIIYETIGSYFICAMDISRPNTYGLTSTHILPNTLRANSKLSIDWIHDLFYWIKDKKQILVSEFASLHQPIVFANKVFDSITTLAVNPIDSLVIWVEFDSEYNEYLLQKTSQDGSNRTQIYKFKLLIKTLDFDYQLKRIYYLSAFELSSIAYDGTGRRVLVPEANAIFQFEIFRNHLYWIEYSDNKLFRSHLTQPSSAHQVFNLNNTVNRFEITGPGRQPFNINRCFMANCTDLCLPVDHQYYRCVCQQAIGGTILITGLLIGAVIAAIVIRIYTKPDGKQVYDISPNNTVATDWDSVRFKKSEQNIYFGKFLVKDEYY</sequence>
<name>A0A7R9LKR2_9ACAR</name>
<dbReference type="Proteomes" id="UP000728032">
    <property type="component" value="Unassembled WGS sequence"/>
</dbReference>